<name>A0A165X8K1_9AGAM</name>
<dbReference type="EMBL" id="KV417725">
    <property type="protein sequence ID" value="KZP08308.1"/>
    <property type="molecule type" value="Genomic_DNA"/>
</dbReference>
<dbReference type="InterPro" id="IPR021109">
    <property type="entry name" value="Peptidase_aspartic_dom_sf"/>
</dbReference>
<reference evidence="1 2" key="1">
    <citation type="journal article" date="2016" name="Mol. Biol. Evol.">
        <title>Comparative Genomics of Early-Diverging Mushroom-Forming Fungi Provides Insights into the Origins of Lignocellulose Decay Capabilities.</title>
        <authorList>
            <person name="Nagy L.G."/>
            <person name="Riley R."/>
            <person name="Tritt A."/>
            <person name="Adam C."/>
            <person name="Daum C."/>
            <person name="Floudas D."/>
            <person name="Sun H."/>
            <person name="Yadav J.S."/>
            <person name="Pangilinan J."/>
            <person name="Larsson K.H."/>
            <person name="Matsuura K."/>
            <person name="Barry K."/>
            <person name="Labutti K."/>
            <person name="Kuo R."/>
            <person name="Ohm R.A."/>
            <person name="Bhattacharya S.S."/>
            <person name="Shirouzu T."/>
            <person name="Yoshinaga Y."/>
            <person name="Martin F.M."/>
            <person name="Grigoriev I.V."/>
            <person name="Hibbett D.S."/>
        </authorList>
    </citation>
    <scope>NUCLEOTIDE SEQUENCE [LARGE SCALE GENOMIC DNA]</scope>
    <source>
        <strain evidence="1 2">CBS 109695</strain>
    </source>
</reference>
<dbReference type="STRING" id="436010.A0A165X8K1"/>
<sequence length="160" mass="17880">VVHSANVRRRSDGPFTPSRPKRFFTTLVAELEINSHKALVLFDSGSTTDSVTPEFAFVAKMKLFRLAEQVTLQLGCVGSRSKISYGSHAPVALQGGAESVYFDIVNIDRYDAILGTPFLERFNVLLNFQDRSVRINGARQDTFTYDEELAYIAMRRDPAA</sequence>
<protein>
    <recommendedName>
        <fullName evidence="3">Peptidase A2 domain-containing protein</fullName>
    </recommendedName>
</protein>
<dbReference type="Gene3D" id="2.40.70.10">
    <property type="entry name" value="Acid Proteases"/>
    <property type="match status" value="1"/>
</dbReference>
<feature type="non-terminal residue" evidence="1">
    <location>
        <position position="1"/>
    </location>
</feature>
<evidence type="ECO:0008006" key="3">
    <source>
        <dbReference type="Google" id="ProtNLM"/>
    </source>
</evidence>
<dbReference type="AlphaFoldDB" id="A0A165X8K1"/>
<dbReference type="Proteomes" id="UP000076532">
    <property type="component" value="Unassembled WGS sequence"/>
</dbReference>
<gene>
    <name evidence="1" type="ORF">FIBSPDRAFT_704830</name>
</gene>
<organism evidence="1 2">
    <name type="scientific">Athelia psychrophila</name>
    <dbReference type="NCBI Taxonomy" id="1759441"/>
    <lineage>
        <taxon>Eukaryota</taxon>
        <taxon>Fungi</taxon>
        <taxon>Dikarya</taxon>
        <taxon>Basidiomycota</taxon>
        <taxon>Agaricomycotina</taxon>
        <taxon>Agaricomycetes</taxon>
        <taxon>Agaricomycetidae</taxon>
        <taxon>Atheliales</taxon>
        <taxon>Atheliaceae</taxon>
        <taxon>Athelia</taxon>
    </lineage>
</organism>
<keyword evidence="2" id="KW-1185">Reference proteome</keyword>
<feature type="non-terminal residue" evidence="1">
    <location>
        <position position="160"/>
    </location>
</feature>
<evidence type="ECO:0000313" key="1">
    <source>
        <dbReference type="EMBL" id="KZP08308.1"/>
    </source>
</evidence>
<accession>A0A165X8K1</accession>
<dbReference type="CDD" id="cd00303">
    <property type="entry name" value="retropepsin_like"/>
    <property type="match status" value="1"/>
</dbReference>
<evidence type="ECO:0000313" key="2">
    <source>
        <dbReference type="Proteomes" id="UP000076532"/>
    </source>
</evidence>
<proteinExistence type="predicted"/>
<dbReference type="SUPFAM" id="SSF50630">
    <property type="entry name" value="Acid proteases"/>
    <property type="match status" value="1"/>
</dbReference>
<dbReference type="OrthoDB" id="3206744at2759"/>
<dbReference type="Pfam" id="PF08284">
    <property type="entry name" value="RVP_2"/>
    <property type="match status" value="1"/>
</dbReference>